<dbReference type="Proteomes" id="UP000186607">
    <property type="component" value="Unassembled WGS sequence"/>
</dbReference>
<protein>
    <submittedName>
        <fullName evidence="1">Uncharacterized protein</fullName>
    </submittedName>
</protein>
<dbReference type="EMBL" id="MSTI01000165">
    <property type="protein sequence ID" value="OLV15705.1"/>
    <property type="molecule type" value="Genomic_DNA"/>
</dbReference>
<gene>
    <name evidence="1" type="ORF">BOO71_0014020</name>
</gene>
<reference evidence="1 2" key="1">
    <citation type="submission" date="2017-01" db="EMBL/GenBank/DDBJ databases">
        <title>Genome Analysis of Deinococcus marmoris KOPRI26562.</title>
        <authorList>
            <person name="Kim J.H."/>
            <person name="Oh H.-M."/>
        </authorList>
    </citation>
    <scope>NUCLEOTIDE SEQUENCE [LARGE SCALE GENOMIC DNA]</scope>
    <source>
        <strain evidence="1 2">KOPRI26562</strain>
    </source>
</reference>
<comment type="caution">
    <text evidence="1">The sequence shown here is derived from an EMBL/GenBank/DDBJ whole genome shotgun (WGS) entry which is preliminary data.</text>
</comment>
<dbReference type="AlphaFoldDB" id="A0A1U7NS20"/>
<sequence length="68" mass="7630">MLPSTLIQRQIAGLPETQVKKVTEWQAALNQVRSANFLIAGEKFQVWLRERPDGSVDLEVKTGWVPPG</sequence>
<keyword evidence="2" id="KW-1185">Reference proteome</keyword>
<evidence type="ECO:0000313" key="1">
    <source>
        <dbReference type="EMBL" id="OLV15705.1"/>
    </source>
</evidence>
<name>A0A1U7NS20_9DEIO</name>
<proteinExistence type="predicted"/>
<evidence type="ECO:0000313" key="2">
    <source>
        <dbReference type="Proteomes" id="UP000186607"/>
    </source>
</evidence>
<accession>A0A1U7NS20</accession>
<organism evidence="1 2">
    <name type="scientific">Deinococcus marmoris</name>
    <dbReference type="NCBI Taxonomy" id="249408"/>
    <lineage>
        <taxon>Bacteria</taxon>
        <taxon>Thermotogati</taxon>
        <taxon>Deinococcota</taxon>
        <taxon>Deinococci</taxon>
        <taxon>Deinococcales</taxon>
        <taxon>Deinococcaceae</taxon>
        <taxon>Deinococcus</taxon>
    </lineage>
</organism>